<organism evidence="1 2">
    <name type="scientific">Chitinophaga terrae</name>
    <name type="common">ex Kim and Jung 2007</name>
    <dbReference type="NCBI Taxonomy" id="408074"/>
    <lineage>
        <taxon>Bacteria</taxon>
        <taxon>Pseudomonadati</taxon>
        <taxon>Bacteroidota</taxon>
        <taxon>Chitinophagia</taxon>
        <taxon>Chitinophagales</taxon>
        <taxon>Chitinophagaceae</taxon>
        <taxon>Chitinophaga</taxon>
    </lineage>
</organism>
<evidence type="ECO:0000313" key="2">
    <source>
        <dbReference type="Proteomes" id="UP000199656"/>
    </source>
</evidence>
<dbReference type="RefSeq" id="WP_089764914.1">
    <property type="nucleotide sequence ID" value="NZ_BKAT01000051.1"/>
</dbReference>
<proteinExistence type="predicted"/>
<evidence type="ECO:0000313" key="1">
    <source>
        <dbReference type="EMBL" id="SEB02559.1"/>
    </source>
</evidence>
<keyword evidence="2" id="KW-1185">Reference proteome</keyword>
<protein>
    <submittedName>
        <fullName evidence="1">Uncharacterized protein</fullName>
    </submittedName>
</protein>
<reference evidence="2" key="1">
    <citation type="submission" date="2016-10" db="EMBL/GenBank/DDBJ databases">
        <authorList>
            <person name="Varghese N."/>
            <person name="Submissions S."/>
        </authorList>
    </citation>
    <scope>NUCLEOTIDE SEQUENCE [LARGE SCALE GENOMIC DNA]</scope>
    <source>
        <strain evidence="2">DSM 23920</strain>
    </source>
</reference>
<dbReference type="AlphaFoldDB" id="A0A1H4FYW7"/>
<sequence>MHNPLAILSEDLLDALLLHGHKYFVRQSYPRGLDHFDGTLKEAFLFSAYKELQPAEKHYLHLASDPRRHIYYIGQEGDIKRMRIAASQPAGYRAYSDKLATREWEPANILKSKVKNSNIKWRSKDAPVDAQLFLEYGELMLSLSNGKQVLKIKLSEVERL</sequence>
<gene>
    <name evidence="1" type="ORF">SAMN05660909_04797</name>
</gene>
<dbReference type="Proteomes" id="UP000199656">
    <property type="component" value="Unassembled WGS sequence"/>
</dbReference>
<dbReference type="EMBL" id="FNRL01000030">
    <property type="protein sequence ID" value="SEB02559.1"/>
    <property type="molecule type" value="Genomic_DNA"/>
</dbReference>
<name>A0A1H4FYW7_9BACT</name>
<accession>A0A1H4FYW7</accession>
<dbReference type="OrthoDB" id="678195at2"/>